<dbReference type="SUPFAM" id="SSF82153">
    <property type="entry name" value="FAS1 domain"/>
    <property type="match status" value="1"/>
</dbReference>
<dbReference type="InterPro" id="IPR036378">
    <property type="entry name" value="FAS1_dom_sf"/>
</dbReference>
<evidence type="ECO:0000313" key="2">
    <source>
        <dbReference type="Proteomes" id="UP001501207"/>
    </source>
</evidence>
<protein>
    <recommendedName>
        <fullName evidence="3">FAS1 domain-containing protein</fullName>
    </recommendedName>
</protein>
<dbReference type="PROSITE" id="PS51257">
    <property type="entry name" value="PROKAR_LIPOPROTEIN"/>
    <property type="match status" value="1"/>
</dbReference>
<accession>A0ABP8FUK6</accession>
<gene>
    <name evidence="1" type="ORF">GCM10023143_20330</name>
</gene>
<keyword evidence="2" id="KW-1185">Reference proteome</keyword>
<evidence type="ECO:0008006" key="3">
    <source>
        <dbReference type="Google" id="ProtNLM"/>
    </source>
</evidence>
<dbReference type="Gene3D" id="2.30.180.10">
    <property type="entry name" value="FAS1 domain"/>
    <property type="match status" value="1"/>
</dbReference>
<name>A0ABP8FUK6_9BACT</name>
<reference evidence="2" key="1">
    <citation type="journal article" date="2019" name="Int. J. Syst. Evol. Microbiol.">
        <title>The Global Catalogue of Microorganisms (GCM) 10K type strain sequencing project: providing services to taxonomists for standard genome sequencing and annotation.</title>
        <authorList>
            <consortium name="The Broad Institute Genomics Platform"/>
            <consortium name="The Broad Institute Genome Sequencing Center for Infectious Disease"/>
            <person name="Wu L."/>
            <person name="Ma J."/>
        </authorList>
    </citation>
    <scope>NUCLEOTIDE SEQUENCE [LARGE SCALE GENOMIC DNA]</scope>
    <source>
        <strain evidence="2">JCM 17664</strain>
    </source>
</reference>
<sequence>MVKFTAMKPLDITKKYALPFLFGILLLGGSCTKDYFVNGGTADPHYDGSIYDYLANNPYYLDTVAWVVAHSSYKEILEKDSVTFFSFTDDAIRQAMDDLNDVRYYNVEDSVHLEDIPPEVWDHFLGMYIMRGRHLAKDFARVDPLNIYAYPGINYVMYNGYVMNIGLLYQDYNGVEAVGARILQLTDITYDPTNFRNNSSIRVASSDIQPVNGVLHVLNNHNIFGFRGGEFARVAEQNLVARGK</sequence>
<dbReference type="Proteomes" id="UP001501207">
    <property type="component" value="Unassembled WGS sequence"/>
</dbReference>
<dbReference type="EMBL" id="BAABFN010000004">
    <property type="protein sequence ID" value="GAA4311297.1"/>
    <property type="molecule type" value="Genomic_DNA"/>
</dbReference>
<proteinExistence type="predicted"/>
<organism evidence="1 2">
    <name type="scientific">Compostibacter hankyongensis</name>
    <dbReference type="NCBI Taxonomy" id="1007089"/>
    <lineage>
        <taxon>Bacteria</taxon>
        <taxon>Pseudomonadati</taxon>
        <taxon>Bacteroidota</taxon>
        <taxon>Chitinophagia</taxon>
        <taxon>Chitinophagales</taxon>
        <taxon>Chitinophagaceae</taxon>
        <taxon>Compostibacter</taxon>
    </lineage>
</organism>
<comment type="caution">
    <text evidence="1">The sequence shown here is derived from an EMBL/GenBank/DDBJ whole genome shotgun (WGS) entry which is preliminary data.</text>
</comment>
<evidence type="ECO:0000313" key="1">
    <source>
        <dbReference type="EMBL" id="GAA4311297.1"/>
    </source>
</evidence>